<keyword evidence="1" id="KW-1133">Transmembrane helix</keyword>
<accession>A0ABT8CCE1</accession>
<dbReference type="Proteomes" id="UP001236663">
    <property type="component" value="Unassembled WGS sequence"/>
</dbReference>
<dbReference type="PANTHER" id="PTHR34220:SF7">
    <property type="entry name" value="SENSOR HISTIDINE KINASE YPDA"/>
    <property type="match status" value="1"/>
</dbReference>
<evidence type="ECO:0000256" key="1">
    <source>
        <dbReference type="SAM" id="Phobius"/>
    </source>
</evidence>
<feature type="transmembrane region" description="Helical" evidence="1">
    <location>
        <begin position="80"/>
        <end position="100"/>
    </location>
</feature>
<evidence type="ECO:0000313" key="4">
    <source>
        <dbReference type="Proteomes" id="UP001236663"/>
    </source>
</evidence>
<keyword evidence="3" id="KW-0418">Kinase</keyword>
<protein>
    <submittedName>
        <fullName evidence="3">Histidine kinase</fullName>
    </submittedName>
</protein>
<name>A0ABT8CCE1_9BACT</name>
<dbReference type="InterPro" id="IPR010559">
    <property type="entry name" value="Sig_transdc_His_kin_internal"/>
</dbReference>
<feature type="transmembrane region" description="Helical" evidence="1">
    <location>
        <begin position="46"/>
        <end position="68"/>
    </location>
</feature>
<keyword evidence="1" id="KW-0472">Membrane</keyword>
<feature type="domain" description="Signal transduction histidine kinase internal region" evidence="2">
    <location>
        <begin position="278"/>
        <end position="356"/>
    </location>
</feature>
<organism evidence="3 4">
    <name type="scientific">Cyclobacterium jeungdonense</name>
    <dbReference type="NCBI Taxonomy" id="708087"/>
    <lineage>
        <taxon>Bacteria</taxon>
        <taxon>Pseudomonadati</taxon>
        <taxon>Bacteroidota</taxon>
        <taxon>Cytophagia</taxon>
        <taxon>Cytophagales</taxon>
        <taxon>Cyclobacteriaceae</taxon>
        <taxon>Cyclobacterium</taxon>
    </lineage>
</organism>
<dbReference type="PANTHER" id="PTHR34220">
    <property type="entry name" value="SENSOR HISTIDINE KINASE YPDA"/>
    <property type="match status" value="1"/>
</dbReference>
<proteinExistence type="predicted"/>
<keyword evidence="1" id="KW-0812">Transmembrane</keyword>
<dbReference type="Gene3D" id="3.30.565.10">
    <property type="entry name" value="Histidine kinase-like ATPase, C-terminal domain"/>
    <property type="match status" value="1"/>
</dbReference>
<evidence type="ECO:0000313" key="3">
    <source>
        <dbReference type="EMBL" id="MDN3690185.1"/>
    </source>
</evidence>
<dbReference type="InterPro" id="IPR050640">
    <property type="entry name" value="Bact_2-comp_sensor_kinase"/>
</dbReference>
<feature type="transmembrane region" description="Helical" evidence="1">
    <location>
        <begin position="112"/>
        <end position="130"/>
    </location>
</feature>
<dbReference type="EMBL" id="JAUFQS010000047">
    <property type="protein sequence ID" value="MDN3690185.1"/>
    <property type="molecule type" value="Genomic_DNA"/>
</dbReference>
<keyword evidence="4" id="KW-1185">Reference proteome</keyword>
<dbReference type="RefSeq" id="WP_163383307.1">
    <property type="nucleotide sequence ID" value="NZ_JAUFQS010000047.1"/>
</dbReference>
<feature type="transmembrane region" description="Helical" evidence="1">
    <location>
        <begin position="142"/>
        <end position="162"/>
    </location>
</feature>
<dbReference type="GO" id="GO:0016301">
    <property type="term" value="F:kinase activity"/>
    <property type="evidence" value="ECO:0007669"/>
    <property type="project" value="UniProtKB-KW"/>
</dbReference>
<evidence type="ECO:0000259" key="2">
    <source>
        <dbReference type="Pfam" id="PF06580"/>
    </source>
</evidence>
<reference evidence="4" key="1">
    <citation type="journal article" date="2019" name="Int. J. Syst. Evol. Microbiol.">
        <title>The Global Catalogue of Microorganisms (GCM) 10K type strain sequencing project: providing services to taxonomists for standard genome sequencing and annotation.</title>
        <authorList>
            <consortium name="The Broad Institute Genomics Platform"/>
            <consortium name="The Broad Institute Genome Sequencing Center for Infectious Disease"/>
            <person name="Wu L."/>
            <person name="Ma J."/>
        </authorList>
    </citation>
    <scope>NUCLEOTIDE SEQUENCE [LARGE SCALE GENOMIC DNA]</scope>
    <source>
        <strain evidence="4">CECT 7706</strain>
    </source>
</reference>
<dbReference type="InterPro" id="IPR036890">
    <property type="entry name" value="HATPase_C_sf"/>
</dbReference>
<sequence length="471" mass="53786">MKNKPLAFPEIEWWIVTFVFLILVLVNILSAGSSSYHYFPGNPVGYFARVFIPLILFLVFYLMHRVLIPRYRKTNRKGPFIGYGLLIFTLSYVLVSLFSAGAGITNSPFTPFYFTAMALYGGYLVWVLLLKEVFLPPKMDDYLTYNLLRLSSIFFFVVLFLFKFDFLVSRNISVILALFLPASILVVLYNFFLIYRMRLHGKQRAALWFNILLIVGFPGFLLFVGLMQQDPGTVLLGLGTGLVIQLVVLPLSDLAFEKYFGMKGKIETLSHQVDRGSANLSFLKSQINPHFLFNALNTLYGAALMENAEKTSDGIQKLGDMMRFMLHENQLDKIPLRREIEYLQNYLDLQLLRFKNEDNPEISIKLNEELCEGTIAPMLLIPFVENAFKHGISTKNKSWIRINLRCLAGSVHLDVVNSLHPPKALKDPSDESGIGLDNVRKRLQVLYPGTHDLTIVSNDTEHFVHFSVQID</sequence>
<feature type="transmembrane region" description="Helical" evidence="1">
    <location>
        <begin position="207"/>
        <end position="228"/>
    </location>
</feature>
<comment type="caution">
    <text evidence="3">The sequence shown here is derived from an EMBL/GenBank/DDBJ whole genome shotgun (WGS) entry which is preliminary data.</text>
</comment>
<feature type="transmembrane region" description="Helical" evidence="1">
    <location>
        <begin position="174"/>
        <end position="195"/>
    </location>
</feature>
<gene>
    <name evidence="3" type="ORF">QWZ15_20355</name>
</gene>
<dbReference type="SUPFAM" id="SSF55874">
    <property type="entry name" value="ATPase domain of HSP90 chaperone/DNA topoisomerase II/histidine kinase"/>
    <property type="match status" value="1"/>
</dbReference>
<keyword evidence="3" id="KW-0808">Transferase</keyword>
<dbReference type="Pfam" id="PF06580">
    <property type="entry name" value="His_kinase"/>
    <property type="match status" value="1"/>
</dbReference>
<feature type="transmembrane region" description="Helical" evidence="1">
    <location>
        <begin position="12"/>
        <end position="34"/>
    </location>
</feature>
<feature type="transmembrane region" description="Helical" evidence="1">
    <location>
        <begin position="234"/>
        <end position="256"/>
    </location>
</feature>